<evidence type="ECO:0000256" key="1">
    <source>
        <dbReference type="SAM" id="Phobius"/>
    </source>
</evidence>
<gene>
    <name evidence="2" type="ORF">BJP51_25070</name>
</gene>
<dbReference type="AlphaFoldDB" id="A0A1R0X2Q5"/>
<evidence type="ECO:0000313" key="2">
    <source>
        <dbReference type="EMBL" id="OMD27471.1"/>
    </source>
</evidence>
<feature type="transmembrane region" description="Helical" evidence="1">
    <location>
        <begin position="34"/>
        <end position="54"/>
    </location>
</feature>
<feature type="transmembrane region" description="Helical" evidence="1">
    <location>
        <begin position="9"/>
        <end position="28"/>
    </location>
</feature>
<dbReference type="RefSeq" id="WP_036679047.1">
    <property type="nucleotide sequence ID" value="NZ_MKQP01000036.1"/>
</dbReference>
<keyword evidence="1" id="KW-0812">Transmembrane</keyword>
<reference evidence="2 3" key="1">
    <citation type="submission" date="2016-10" db="EMBL/GenBank/DDBJ databases">
        <title>Paenibacillus species isolates.</title>
        <authorList>
            <person name="Beno S.M."/>
        </authorList>
    </citation>
    <scope>NUCLEOTIDE SEQUENCE [LARGE SCALE GENOMIC DNA]</scope>
    <source>
        <strain evidence="2 3">FSL H7-0604</strain>
    </source>
</reference>
<accession>A0A1R0X2Q5</accession>
<keyword evidence="1" id="KW-0472">Membrane</keyword>
<evidence type="ECO:0000313" key="3">
    <source>
        <dbReference type="Proteomes" id="UP000187465"/>
    </source>
</evidence>
<protein>
    <submittedName>
        <fullName evidence="2">Uncharacterized protein</fullName>
    </submittedName>
</protein>
<dbReference type="Proteomes" id="UP000187465">
    <property type="component" value="Unassembled WGS sequence"/>
</dbReference>
<organism evidence="2 3">
    <name type="scientific">Paenibacillus odorifer</name>
    <dbReference type="NCBI Taxonomy" id="189426"/>
    <lineage>
        <taxon>Bacteria</taxon>
        <taxon>Bacillati</taxon>
        <taxon>Bacillota</taxon>
        <taxon>Bacilli</taxon>
        <taxon>Bacillales</taxon>
        <taxon>Paenibacillaceae</taxon>
        <taxon>Paenibacillus</taxon>
    </lineage>
</organism>
<dbReference type="EMBL" id="MKQP01000036">
    <property type="protein sequence ID" value="OMD27471.1"/>
    <property type="molecule type" value="Genomic_DNA"/>
</dbReference>
<keyword evidence="1" id="KW-1133">Transmembrane helix</keyword>
<sequence length="70" mass="7503">MTKRIINGILYVLLIGALMVGGFVWITLLTGGPWYMTVIFAIMALAAFSLGYSAEGGGSDRSKDEETRAS</sequence>
<comment type="caution">
    <text evidence="2">The sequence shown here is derived from an EMBL/GenBank/DDBJ whole genome shotgun (WGS) entry which is preliminary data.</text>
</comment>
<proteinExistence type="predicted"/>
<name>A0A1R0X2Q5_9BACL</name>